<protein>
    <submittedName>
        <fullName evidence="3">Uncharacterized protein</fullName>
    </submittedName>
</protein>
<proteinExistence type="predicted"/>
<keyword evidence="2" id="KW-0812">Transmembrane</keyword>
<dbReference type="AlphaFoldDB" id="A0A521EZ59"/>
<gene>
    <name evidence="3" type="ORF">SAMN06273567_106163</name>
</gene>
<feature type="transmembrane region" description="Helical" evidence="2">
    <location>
        <begin position="130"/>
        <end position="147"/>
    </location>
</feature>
<evidence type="ECO:0000256" key="2">
    <source>
        <dbReference type="SAM" id="Phobius"/>
    </source>
</evidence>
<keyword evidence="4" id="KW-1185">Reference proteome</keyword>
<keyword evidence="2" id="KW-1133">Transmembrane helix</keyword>
<evidence type="ECO:0000313" key="4">
    <source>
        <dbReference type="Proteomes" id="UP000317484"/>
    </source>
</evidence>
<feature type="coiled-coil region" evidence="1">
    <location>
        <begin position="9"/>
        <end position="47"/>
    </location>
</feature>
<keyword evidence="1" id="KW-0175">Coiled coil</keyword>
<dbReference type="EMBL" id="FXTJ01000006">
    <property type="protein sequence ID" value="SMO89224.1"/>
    <property type="molecule type" value="Genomic_DNA"/>
</dbReference>
<accession>A0A521EZ59</accession>
<evidence type="ECO:0000313" key="3">
    <source>
        <dbReference type="EMBL" id="SMO89224.1"/>
    </source>
</evidence>
<dbReference type="RefSeq" id="WP_142459510.1">
    <property type="nucleotide sequence ID" value="NZ_FXTJ01000006.1"/>
</dbReference>
<feature type="transmembrane region" description="Helical" evidence="2">
    <location>
        <begin position="159"/>
        <end position="184"/>
    </location>
</feature>
<dbReference type="Proteomes" id="UP000317484">
    <property type="component" value="Unassembled WGS sequence"/>
</dbReference>
<feature type="transmembrane region" description="Helical" evidence="2">
    <location>
        <begin position="98"/>
        <end position="124"/>
    </location>
</feature>
<evidence type="ECO:0000256" key="1">
    <source>
        <dbReference type="SAM" id="Coils"/>
    </source>
</evidence>
<reference evidence="3 4" key="1">
    <citation type="submission" date="2017-05" db="EMBL/GenBank/DDBJ databases">
        <authorList>
            <person name="Varghese N."/>
            <person name="Submissions S."/>
        </authorList>
    </citation>
    <scope>NUCLEOTIDE SEQUENCE [LARGE SCALE GENOMIC DNA]</scope>
    <source>
        <strain evidence="3 4">DSM 46834</strain>
    </source>
</reference>
<name>A0A521EZ59_9ACTN</name>
<keyword evidence="2" id="KW-0472">Membrane</keyword>
<organism evidence="3 4">
    <name type="scientific">Geodermatophilus aquaeductus</name>
    <dbReference type="NCBI Taxonomy" id="1564161"/>
    <lineage>
        <taxon>Bacteria</taxon>
        <taxon>Bacillati</taxon>
        <taxon>Actinomycetota</taxon>
        <taxon>Actinomycetes</taxon>
        <taxon>Geodermatophilales</taxon>
        <taxon>Geodermatophilaceae</taxon>
        <taxon>Geodermatophilus</taxon>
    </lineage>
</organism>
<sequence>MRLFPMFDAKSLAEENQKAHEELLAAKEKAEQQAAGAQMRLDAAYAKGFDTYLSPFATQFARLRNVELSDLPTITAVPELRAMDVKLRDVGFKAVDGLAALAGGTAAGAAAGGLTFAAVGALAAASTGTAISALSGAAATSATLAWLGGGSLAAGGLGVAGGTAVLAGVVAAPAVLLAYGFLWWKGEAAYQEQVKAQQELEVAKSEMTVQVAKVDAAVKRIRDTARVVRALGACGRPRLKKLTALIDTNDDYATYTPAQRALVAELAGVAQAMAAVIACPIIDEDGRVTAMSDRTFTAANRLADRLAA</sequence>